<feature type="transmembrane region" description="Helical" evidence="5">
    <location>
        <begin position="42"/>
        <end position="63"/>
    </location>
</feature>
<evidence type="ECO:0000313" key="7">
    <source>
        <dbReference type="EMBL" id="KAJ1604568.1"/>
    </source>
</evidence>
<feature type="transmembrane region" description="Helical" evidence="5">
    <location>
        <begin position="312"/>
        <end position="330"/>
    </location>
</feature>
<proteinExistence type="predicted"/>
<feature type="transmembrane region" description="Helical" evidence="5">
    <location>
        <begin position="119"/>
        <end position="139"/>
    </location>
</feature>
<keyword evidence="3 5" id="KW-1133">Transmembrane helix</keyword>
<dbReference type="EMBL" id="JAPCXC010000133">
    <property type="protein sequence ID" value="KAJ1604568.1"/>
    <property type="molecule type" value="Genomic_DNA"/>
</dbReference>
<feature type="transmembrane region" description="Helical" evidence="5">
    <location>
        <begin position="75"/>
        <end position="98"/>
    </location>
</feature>
<sequence length="540" mass="59887">MSDTCSRQETLKDAYQVDSIEDIAQDDPKPRKKMGHFSKTEVMHMGIGFITVFKAAIGTGILFSPRGVVNTGYILSALIMFYYWVLNVLSTLLLMQCVDRVDGNYSAIAMHAMGKFGKTLLEFSLISTAISFGSIYVTFITNNIQDIIAGIHNCSHEYLNYGSAMITFLQLAVYIPLVLAKKIQSLAPVILISNLALISAITLVLVESFRTLIKNHISGSFQNISAVSATSKIPGFIGTAAYLWVCAPVTLSYYASISSQRERRFFTWIYLLAIFVVFVFALTFTYLCAFAYGESTLSAITLNLPFTPIAMGGKILYSLSVIFSLPLMIYPMKEIFAKYSAFLTQKLLLRKEVEMIDHDQIQRELLSKSGSTVSVEKNATAEKVVHSCEDPRTDFILENGLFLSDENLSQAPEALDASEAHRNISKSDCLDAQKENIFPSILMMASCVFITSLGYFLHDSLSNLINLIGGLFCVPLNILLPALFHLIIFRKEIGIQLIIIDVLLIVSGLFTSVLVIWYSILNWSIDNPTICSMRGSQGVS</sequence>
<gene>
    <name evidence="7" type="ORF">OJ253_3588</name>
</gene>
<evidence type="ECO:0000256" key="2">
    <source>
        <dbReference type="ARBA" id="ARBA00022692"/>
    </source>
</evidence>
<dbReference type="InterPro" id="IPR013057">
    <property type="entry name" value="AA_transpt_TM"/>
</dbReference>
<evidence type="ECO:0000259" key="6">
    <source>
        <dbReference type="Pfam" id="PF01490"/>
    </source>
</evidence>
<protein>
    <submittedName>
        <fullName evidence="7">Amino acid transporter</fullName>
    </submittedName>
</protein>
<evidence type="ECO:0000256" key="1">
    <source>
        <dbReference type="ARBA" id="ARBA00004141"/>
    </source>
</evidence>
<feature type="transmembrane region" description="Helical" evidence="5">
    <location>
        <begin position="186"/>
        <end position="206"/>
    </location>
</feature>
<feature type="transmembrane region" description="Helical" evidence="5">
    <location>
        <begin position="498"/>
        <end position="520"/>
    </location>
</feature>
<comment type="subcellular location">
    <subcellularLocation>
        <location evidence="1">Membrane</location>
        <topology evidence="1">Multi-pass membrane protein</topology>
    </subcellularLocation>
</comment>
<feature type="domain" description="Amino acid transporter transmembrane" evidence="6">
    <location>
        <begin position="46"/>
        <end position="520"/>
    </location>
</feature>
<keyword evidence="2 5" id="KW-0812">Transmembrane</keyword>
<dbReference type="GO" id="GO:0015179">
    <property type="term" value="F:L-amino acid transmembrane transporter activity"/>
    <property type="evidence" value="ECO:0007669"/>
    <property type="project" value="TreeGrafter"/>
</dbReference>
<dbReference type="PANTHER" id="PTHR22950">
    <property type="entry name" value="AMINO ACID TRANSPORTER"/>
    <property type="match status" value="1"/>
</dbReference>
<accession>A0A9D5DE93</accession>
<dbReference type="GO" id="GO:0016020">
    <property type="term" value="C:membrane"/>
    <property type="evidence" value="ECO:0007669"/>
    <property type="project" value="UniProtKB-SubCell"/>
</dbReference>
<dbReference type="PANTHER" id="PTHR22950:SF666">
    <property type="entry name" value="VACUOLAR AMINO ACID TRANSPORTER 4"/>
    <property type="match status" value="1"/>
</dbReference>
<name>A0A9D5DE93_9CRYT</name>
<dbReference type="Proteomes" id="UP001067231">
    <property type="component" value="Unassembled WGS sequence"/>
</dbReference>
<evidence type="ECO:0000256" key="5">
    <source>
        <dbReference type="SAM" id="Phobius"/>
    </source>
</evidence>
<reference evidence="7" key="1">
    <citation type="submission" date="2022-10" db="EMBL/GenBank/DDBJ databases">
        <title>Adaptive evolution leads to modifications in subtelomeric GC content in a zoonotic Cryptosporidium species.</title>
        <authorList>
            <person name="Li J."/>
            <person name="Feng Y."/>
            <person name="Xiao L."/>
        </authorList>
    </citation>
    <scope>NUCLEOTIDE SEQUENCE</scope>
    <source>
        <strain evidence="7">33844</strain>
    </source>
</reference>
<evidence type="ECO:0000256" key="4">
    <source>
        <dbReference type="ARBA" id="ARBA00023136"/>
    </source>
</evidence>
<comment type="caution">
    <text evidence="7">The sequence shown here is derived from an EMBL/GenBank/DDBJ whole genome shotgun (WGS) entry which is preliminary data.</text>
</comment>
<feature type="transmembrane region" description="Helical" evidence="5">
    <location>
        <begin position="233"/>
        <end position="256"/>
    </location>
</feature>
<feature type="transmembrane region" description="Helical" evidence="5">
    <location>
        <begin position="464"/>
        <end position="486"/>
    </location>
</feature>
<keyword evidence="4 5" id="KW-0472">Membrane</keyword>
<evidence type="ECO:0000256" key="3">
    <source>
        <dbReference type="ARBA" id="ARBA00022989"/>
    </source>
</evidence>
<feature type="transmembrane region" description="Helical" evidence="5">
    <location>
        <begin position="159"/>
        <end position="179"/>
    </location>
</feature>
<feature type="transmembrane region" description="Helical" evidence="5">
    <location>
        <begin position="268"/>
        <end position="292"/>
    </location>
</feature>
<dbReference type="Pfam" id="PF01490">
    <property type="entry name" value="Aa_trans"/>
    <property type="match status" value="1"/>
</dbReference>
<feature type="transmembrane region" description="Helical" evidence="5">
    <location>
        <begin position="437"/>
        <end position="458"/>
    </location>
</feature>
<dbReference type="AlphaFoldDB" id="A0A9D5DE93"/>
<dbReference type="OrthoDB" id="1684102at2759"/>
<organism evidence="7">
    <name type="scientific">Cryptosporidium canis</name>
    <dbReference type="NCBI Taxonomy" id="195482"/>
    <lineage>
        <taxon>Eukaryota</taxon>
        <taxon>Sar</taxon>
        <taxon>Alveolata</taxon>
        <taxon>Apicomplexa</taxon>
        <taxon>Conoidasida</taxon>
        <taxon>Coccidia</taxon>
        <taxon>Eucoccidiorida</taxon>
        <taxon>Eimeriorina</taxon>
        <taxon>Cryptosporidiidae</taxon>
        <taxon>Cryptosporidium</taxon>
    </lineage>
</organism>